<keyword evidence="7 12" id="KW-0106">Calcium</keyword>
<evidence type="ECO:0000256" key="11">
    <source>
        <dbReference type="ARBA" id="ARBA00023180"/>
    </source>
</evidence>
<dbReference type="EnsemblMetazoa" id="G509.1">
    <property type="protein sequence ID" value="G509.1:cds"/>
    <property type="gene ID" value="G509"/>
</dbReference>
<evidence type="ECO:0000256" key="10">
    <source>
        <dbReference type="ARBA" id="ARBA00023136"/>
    </source>
</evidence>
<proteinExistence type="predicted"/>
<dbReference type="GO" id="GO:0005886">
    <property type="term" value="C:plasma membrane"/>
    <property type="evidence" value="ECO:0007669"/>
    <property type="project" value="UniProtKB-SubCell"/>
</dbReference>
<keyword evidence="17" id="KW-1185">Reference proteome</keyword>
<feature type="domain" description="Cadherin" evidence="15">
    <location>
        <begin position="507"/>
        <end position="611"/>
    </location>
</feature>
<feature type="domain" description="Cadherin" evidence="15">
    <location>
        <begin position="119"/>
        <end position="167"/>
    </location>
</feature>
<evidence type="ECO:0000256" key="4">
    <source>
        <dbReference type="ARBA" id="ARBA00022723"/>
    </source>
</evidence>
<dbReference type="PROSITE" id="PS50268">
    <property type="entry name" value="CADHERIN_2"/>
    <property type="match status" value="6"/>
</dbReference>
<dbReference type="FunFam" id="2.60.40.60:FF:000020">
    <property type="entry name" value="Dachsous cadherin-related 1b"/>
    <property type="match status" value="1"/>
</dbReference>
<feature type="domain" description="Cadherin" evidence="15">
    <location>
        <begin position="275"/>
        <end position="388"/>
    </location>
</feature>
<evidence type="ECO:0000313" key="17">
    <source>
        <dbReference type="Proteomes" id="UP000005408"/>
    </source>
</evidence>
<feature type="transmembrane region" description="Helical" evidence="13">
    <location>
        <begin position="25"/>
        <end position="48"/>
    </location>
</feature>
<dbReference type="InterPro" id="IPR020894">
    <property type="entry name" value="Cadherin_CS"/>
</dbReference>
<keyword evidence="11" id="KW-0325">Glycoprotein</keyword>
<dbReference type="InterPro" id="IPR002126">
    <property type="entry name" value="Cadherin-like_dom"/>
</dbReference>
<dbReference type="GO" id="GO:0005509">
    <property type="term" value="F:calcium ion binding"/>
    <property type="evidence" value="ECO:0007669"/>
    <property type="project" value="UniProtKB-UniRule"/>
</dbReference>
<dbReference type="PRINTS" id="PR00205">
    <property type="entry name" value="CADHERIN"/>
</dbReference>
<keyword evidence="2" id="KW-1003">Cell membrane</keyword>
<evidence type="ECO:0000256" key="9">
    <source>
        <dbReference type="ARBA" id="ARBA00022989"/>
    </source>
</evidence>
<keyword evidence="8" id="KW-0130">Cell adhesion</keyword>
<dbReference type="SUPFAM" id="SSF49313">
    <property type="entry name" value="Cadherin-like"/>
    <property type="match status" value="6"/>
</dbReference>
<dbReference type="GO" id="GO:0030246">
    <property type="term" value="F:carbohydrate binding"/>
    <property type="evidence" value="ECO:0007669"/>
    <property type="project" value="InterPro"/>
</dbReference>
<dbReference type="SMART" id="SM00112">
    <property type="entry name" value="CA"/>
    <property type="match status" value="6"/>
</dbReference>
<evidence type="ECO:0000256" key="2">
    <source>
        <dbReference type="ARBA" id="ARBA00022475"/>
    </source>
</evidence>
<keyword evidence="10 13" id="KW-0472">Membrane</keyword>
<dbReference type="Proteomes" id="UP000005408">
    <property type="component" value="Unassembled WGS sequence"/>
</dbReference>
<keyword evidence="4" id="KW-0479">Metal-binding</keyword>
<sequence length="851" mass="92612">MLDCVKGLNSASILHIKVNQKGTGYHLIVCGYNMITNTLALSFFMLIYTSLASKLPPSISADKPFVQVEEGPSGLNKTLFTITAKELNGGNVEVRPGGLTNDIVILNGTNNTAIVTMKVFLKKALDRETKSSFTLNFSAVSNDQSLPSSQLSVSLFVLDINDEPPKFSQIAYRIELLENHNLSDDIGANVYATDPDNGLGGLVTYTLQASGLYGNTFGIDPSNGNIKLLQSLDYEKLTFYQYKIIAIDGGYPSLSSTAELLITVKDVSDTPPVFLGLPHILYVLENQPMGTLLYRVLAVDGDYSIQNKITYSLIAGDCMPYLMINGTTGEVFTSAILDRDDHFNQRHTGWCNVTIKASEVTSNPSNLTESTTYLILVVMDVNDNPPIFSRSDVNAFIQEDVTDTLISIPGGLMVEDHDQGENSIIDLTVYERDGVTRFSGLTASPSVADSTGHVHLKLVNGFKFDYRVQTLINLTLKAEDRGVPSLTSYCHVIVYVNETNISYPKFTYSSYRFSVVENLASGTVIGDTRAIDSDAGRFGEISYSLKGNSDIFSINSQNGQIFVACNTTRCLDRERQSVYHFTVEARDGGGKVSSVPVNITLFDLNDNAPIFMHSKYEFGITENSKSISGSDNISVHAMDYDEPLTPNSIVSYAILPRPDDLDKHFAINNATGAIRVVSTLHFDQLSSALGGKLELAVIAYDHGSPSLTSTASITAYFKTQTHLAVPCNFVNSTPSSQVHPDSQITAFSGQSFVLCQGQEGYIQCGPGKAIRILSAVYGRLSDVICPSHHVGSLTCHAPSSTDHAKWSCNGYRRCSLFADSSVFGEPCSGVNKYLEVSFHCVDQSSVNNIFG</sequence>
<evidence type="ECO:0000259" key="15">
    <source>
        <dbReference type="PROSITE" id="PS50268"/>
    </source>
</evidence>
<evidence type="ECO:0000256" key="5">
    <source>
        <dbReference type="ARBA" id="ARBA00022729"/>
    </source>
</evidence>
<feature type="domain" description="SUEL-type lectin" evidence="14">
    <location>
        <begin position="754"/>
        <end position="841"/>
    </location>
</feature>
<evidence type="ECO:0000256" key="1">
    <source>
        <dbReference type="ARBA" id="ARBA00004251"/>
    </source>
</evidence>
<dbReference type="CDD" id="cd22827">
    <property type="entry name" value="Gal_Rha_Lectin_SUL-I-like"/>
    <property type="match status" value="1"/>
</dbReference>
<dbReference type="Pfam" id="PF02140">
    <property type="entry name" value="SUEL_Lectin"/>
    <property type="match status" value="1"/>
</dbReference>
<keyword evidence="3 13" id="KW-0812">Transmembrane</keyword>
<reference evidence="16" key="1">
    <citation type="submission" date="2022-08" db="UniProtKB">
        <authorList>
            <consortium name="EnsemblMetazoa"/>
        </authorList>
    </citation>
    <scope>IDENTIFICATION</scope>
    <source>
        <strain evidence="16">05x7-T-G4-1.051#20</strain>
    </source>
</reference>
<evidence type="ECO:0000259" key="14">
    <source>
        <dbReference type="PROSITE" id="PS50228"/>
    </source>
</evidence>
<dbReference type="Gene3D" id="2.60.120.740">
    <property type="match status" value="1"/>
</dbReference>
<evidence type="ECO:0008006" key="18">
    <source>
        <dbReference type="Google" id="ProtNLM"/>
    </source>
</evidence>
<accession>A0A8W8NBJ9</accession>
<dbReference type="PANTHER" id="PTHR24026">
    <property type="entry name" value="FAT ATYPICAL CADHERIN-RELATED"/>
    <property type="match status" value="1"/>
</dbReference>
<dbReference type="FunFam" id="2.60.40.60:FF:000123">
    <property type="entry name" value="Protocadherin beta 4"/>
    <property type="match status" value="1"/>
</dbReference>
<feature type="domain" description="Cadherin" evidence="15">
    <location>
        <begin position="612"/>
        <end position="728"/>
    </location>
</feature>
<keyword evidence="9 13" id="KW-1133">Transmembrane helix</keyword>
<evidence type="ECO:0000256" key="3">
    <source>
        <dbReference type="ARBA" id="ARBA00022692"/>
    </source>
</evidence>
<protein>
    <recommendedName>
        <fullName evidence="18">Protocadherin Fat 4</fullName>
    </recommendedName>
</protein>
<evidence type="ECO:0000256" key="8">
    <source>
        <dbReference type="ARBA" id="ARBA00022889"/>
    </source>
</evidence>
<dbReference type="InterPro" id="IPR043159">
    <property type="entry name" value="Lectin_gal-bd_sf"/>
</dbReference>
<dbReference type="PROSITE" id="PS50228">
    <property type="entry name" value="SUEL_LECTIN"/>
    <property type="match status" value="1"/>
</dbReference>
<comment type="subcellular location">
    <subcellularLocation>
        <location evidence="1">Cell membrane</location>
        <topology evidence="1">Single-pass type I membrane protein</topology>
    </subcellularLocation>
</comment>
<dbReference type="CDD" id="cd11304">
    <property type="entry name" value="Cadherin_repeat"/>
    <property type="match status" value="6"/>
</dbReference>
<evidence type="ECO:0000256" key="6">
    <source>
        <dbReference type="ARBA" id="ARBA00022737"/>
    </source>
</evidence>
<dbReference type="Gene3D" id="2.60.40.60">
    <property type="entry name" value="Cadherins"/>
    <property type="match status" value="6"/>
</dbReference>
<dbReference type="PROSITE" id="PS00232">
    <property type="entry name" value="CADHERIN_1"/>
    <property type="match status" value="2"/>
</dbReference>
<dbReference type="InterPro" id="IPR000922">
    <property type="entry name" value="Lectin_gal-bd_dom"/>
</dbReference>
<evidence type="ECO:0000313" key="16">
    <source>
        <dbReference type="EnsemblMetazoa" id="G509.1:cds"/>
    </source>
</evidence>
<evidence type="ECO:0000256" key="7">
    <source>
        <dbReference type="ARBA" id="ARBA00022837"/>
    </source>
</evidence>
<dbReference type="InterPro" id="IPR015919">
    <property type="entry name" value="Cadherin-like_sf"/>
</dbReference>
<evidence type="ECO:0000256" key="12">
    <source>
        <dbReference type="PROSITE-ProRule" id="PRU00043"/>
    </source>
</evidence>
<evidence type="ECO:0000256" key="13">
    <source>
        <dbReference type="SAM" id="Phobius"/>
    </source>
</evidence>
<organism evidence="16 17">
    <name type="scientific">Magallana gigas</name>
    <name type="common">Pacific oyster</name>
    <name type="synonym">Crassostrea gigas</name>
    <dbReference type="NCBI Taxonomy" id="29159"/>
    <lineage>
        <taxon>Eukaryota</taxon>
        <taxon>Metazoa</taxon>
        <taxon>Spiralia</taxon>
        <taxon>Lophotrochozoa</taxon>
        <taxon>Mollusca</taxon>
        <taxon>Bivalvia</taxon>
        <taxon>Autobranchia</taxon>
        <taxon>Pteriomorphia</taxon>
        <taxon>Ostreida</taxon>
        <taxon>Ostreoidea</taxon>
        <taxon>Ostreidae</taxon>
        <taxon>Magallana</taxon>
    </lineage>
</organism>
<dbReference type="Pfam" id="PF00028">
    <property type="entry name" value="Cadherin"/>
    <property type="match status" value="3"/>
</dbReference>
<dbReference type="AlphaFoldDB" id="A0A8W8NBJ9"/>
<feature type="domain" description="Cadherin" evidence="15">
    <location>
        <begin position="389"/>
        <end position="506"/>
    </location>
</feature>
<dbReference type="GO" id="GO:0007156">
    <property type="term" value="P:homophilic cell adhesion via plasma membrane adhesion molecules"/>
    <property type="evidence" value="ECO:0007669"/>
    <property type="project" value="InterPro"/>
</dbReference>
<feature type="domain" description="Cadherin" evidence="15">
    <location>
        <begin position="168"/>
        <end position="274"/>
    </location>
</feature>
<name>A0A8W8NBJ9_MAGGI</name>
<dbReference type="PANTHER" id="PTHR24026:SF136">
    <property type="entry name" value="PROTOCADHERIN-23"/>
    <property type="match status" value="1"/>
</dbReference>
<keyword evidence="6" id="KW-0677">Repeat</keyword>
<keyword evidence="5" id="KW-0732">Signal</keyword>